<keyword evidence="3" id="KW-1185">Reference proteome</keyword>
<sequence length="607" mass="66965">MSWRQSLTDGPLAWTCGCHCQGPGADDTDGEEPARFIEGLEELTNVDAVLDAEANLRQLPPGYHLSLLVFGAKSSAVCNLLAGKDVFSGEQSPLVTKLDTVTSWEAADGCLTVIDMAGLDKMPPSEEQAARLLGDVLLAAPKGVGMFLCVLRFGSVTEESLSQLIFLLQYLFGNGSLLNLYVAVTCAPSYLQTPQAANEWVLAFAETDPGFRHLFTLVGKNPARFVMLGTPPSAELGSPIEEYRHASARALLATCRQHPLHTMPPHRLRMMREVLDVIKVERDMLDEKQYKVARLRAELELRPRTKMDSEPQDTQPEKPARVSIKNQAKPLLAALAFADDLNVKVMDPKHLDTKELCRQLEKAEKEVGVLHEHIARKLAEAQKASFFHEQVKAVVVRARVRYMEDLQTATSSTHDLVAQGGGKSNIVKSVGKKFFNAFGRKEQEPGGQEQPQEGKPTGFEVFTTLSATMAAENIEDRPPCLIFDWDDTLCPTSWMRSVENSAAGHSLKLALHVGRVEQVLRAARSFGYVEIVTLANKQWLEQTTKFLKIGSLDLQELFKELDIRVPCTQQTMDRQFTHRLDPAASLPSNSSQELRAGAHGQDSGAGE</sequence>
<protein>
    <submittedName>
        <fullName evidence="2">Uncharacterized protein</fullName>
    </submittedName>
</protein>
<feature type="region of interest" description="Disordered" evidence="1">
    <location>
        <begin position="302"/>
        <end position="321"/>
    </location>
</feature>
<evidence type="ECO:0000256" key="1">
    <source>
        <dbReference type="SAM" id="MobiDB-lite"/>
    </source>
</evidence>
<dbReference type="InterPro" id="IPR027417">
    <property type="entry name" value="P-loop_NTPase"/>
</dbReference>
<gene>
    <name evidence="2" type="ORF">EVOR1521_LOCUS28415</name>
</gene>
<accession>A0AA36JIU0</accession>
<reference evidence="2" key="1">
    <citation type="submission" date="2023-08" db="EMBL/GenBank/DDBJ databases">
        <authorList>
            <person name="Chen Y."/>
            <person name="Shah S."/>
            <person name="Dougan E. K."/>
            <person name="Thang M."/>
            <person name="Chan C."/>
        </authorList>
    </citation>
    <scope>NUCLEOTIDE SEQUENCE</scope>
</reference>
<dbReference type="EMBL" id="CAUJNA010003631">
    <property type="protein sequence ID" value="CAJ1406454.1"/>
    <property type="molecule type" value="Genomic_DNA"/>
</dbReference>
<dbReference type="Gene3D" id="3.40.50.300">
    <property type="entry name" value="P-loop containing nucleotide triphosphate hydrolases"/>
    <property type="match status" value="1"/>
</dbReference>
<evidence type="ECO:0000313" key="2">
    <source>
        <dbReference type="EMBL" id="CAJ1406454.1"/>
    </source>
</evidence>
<feature type="region of interest" description="Disordered" evidence="1">
    <location>
        <begin position="582"/>
        <end position="607"/>
    </location>
</feature>
<dbReference type="Proteomes" id="UP001178507">
    <property type="component" value="Unassembled WGS sequence"/>
</dbReference>
<proteinExistence type="predicted"/>
<evidence type="ECO:0000313" key="3">
    <source>
        <dbReference type="Proteomes" id="UP001178507"/>
    </source>
</evidence>
<comment type="caution">
    <text evidence="2">The sequence shown here is derived from an EMBL/GenBank/DDBJ whole genome shotgun (WGS) entry which is preliminary data.</text>
</comment>
<organism evidence="2 3">
    <name type="scientific">Effrenium voratum</name>
    <dbReference type="NCBI Taxonomy" id="2562239"/>
    <lineage>
        <taxon>Eukaryota</taxon>
        <taxon>Sar</taxon>
        <taxon>Alveolata</taxon>
        <taxon>Dinophyceae</taxon>
        <taxon>Suessiales</taxon>
        <taxon>Symbiodiniaceae</taxon>
        <taxon>Effrenium</taxon>
    </lineage>
</organism>
<feature type="compositionally biased region" description="Basic and acidic residues" evidence="1">
    <location>
        <begin position="302"/>
        <end position="320"/>
    </location>
</feature>
<dbReference type="AlphaFoldDB" id="A0AA36JIU0"/>
<name>A0AA36JIU0_9DINO</name>